<gene>
    <name evidence="2" type="ORF">SKAU_G00187810</name>
</gene>
<organism evidence="2 3">
    <name type="scientific">Synaphobranchus kaupii</name>
    <name type="common">Kaup's arrowtooth eel</name>
    <dbReference type="NCBI Taxonomy" id="118154"/>
    <lineage>
        <taxon>Eukaryota</taxon>
        <taxon>Metazoa</taxon>
        <taxon>Chordata</taxon>
        <taxon>Craniata</taxon>
        <taxon>Vertebrata</taxon>
        <taxon>Euteleostomi</taxon>
        <taxon>Actinopterygii</taxon>
        <taxon>Neopterygii</taxon>
        <taxon>Teleostei</taxon>
        <taxon>Anguilliformes</taxon>
        <taxon>Synaphobranchidae</taxon>
        <taxon>Synaphobranchus</taxon>
    </lineage>
</organism>
<comment type="caution">
    <text evidence="2">The sequence shown here is derived from an EMBL/GenBank/DDBJ whole genome shotgun (WGS) entry which is preliminary data.</text>
</comment>
<evidence type="ECO:0000313" key="2">
    <source>
        <dbReference type="EMBL" id="KAJ8355987.1"/>
    </source>
</evidence>
<protein>
    <submittedName>
        <fullName evidence="2">Uncharacterized protein</fullName>
    </submittedName>
</protein>
<feature type="region of interest" description="Disordered" evidence="1">
    <location>
        <begin position="1"/>
        <end position="21"/>
    </location>
</feature>
<evidence type="ECO:0000313" key="3">
    <source>
        <dbReference type="Proteomes" id="UP001152622"/>
    </source>
</evidence>
<keyword evidence="3" id="KW-1185">Reference proteome</keyword>
<reference evidence="2" key="1">
    <citation type="journal article" date="2023" name="Science">
        <title>Genome structures resolve the early diversification of teleost fishes.</title>
        <authorList>
            <person name="Parey E."/>
            <person name="Louis A."/>
            <person name="Montfort J."/>
            <person name="Bouchez O."/>
            <person name="Roques C."/>
            <person name="Iampietro C."/>
            <person name="Lluch J."/>
            <person name="Castinel A."/>
            <person name="Donnadieu C."/>
            <person name="Desvignes T."/>
            <person name="Floi Bucao C."/>
            <person name="Jouanno E."/>
            <person name="Wen M."/>
            <person name="Mejri S."/>
            <person name="Dirks R."/>
            <person name="Jansen H."/>
            <person name="Henkel C."/>
            <person name="Chen W.J."/>
            <person name="Zahm M."/>
            <person name="Cabau C."/>
            <person name="Klopp C."/>
            <person name="Thompson A.W."/>
            <person name="Robinson-Rechavi M."/>
            <person name="Braasch I."/>
            <person name="Lecointre G."/>
            <person name="Bobe J."/>
            <person name="Postlethwait J.H."/>
            <person name="Berthelot C."/>
            <person name="Roest Crollius H."/>
            <person name="Guiguen Y."/>
        </authorList>
    </citation>
    <scope>NUCLEOTIDE SEQUENCE</scope>
    <source>
        <strain evidence="2">WJC10195</strain>
    </source>
</reference>
<sequence length="130" mass="13830">MAQTTHLQATRAAQYVPQGGRESARAHEVFAQEGEAFSANGNVQHNGAAEPSAAAHLADVRSIYGHIFSLYRQTKLARGGSLRSLEVPPAPVRSVTLHSCGLEHIVPPARTEEPSRSLRAPSARITTGAL</sequence>
<name>A0A9Q1IUW7_SYNKA</name>
<dbReference type="EMBL" id="JAINUF010000006">
    <property type="protein sequence ID" value="KAJ8355987.1"/>
    <property type="molecule type" value="Genomic_DNA"/>
</dbReference>
<proteinExistence type="predicted"/>
<dbReference type="Proteomes" id="UP001152622">
    <property type="component" value="Chromosome 6"/>
</dbReference>
<dbReference type="AlphaFoldDB" id="A0A9Q1IUW7"/>
<accession>A0A9Q1IUW7</accession>
<evidence type="ECO:0000256" key="1">
    <source>
        <dbReference type="SAM" id="MobiDB-lite"/>
    </source>
</evidence>
<feature type="region of interest" description="Disordered" evidence="1">
    <location>
        <begin position="110"/>
        <end position="130"/>
    </location>
</feature>